<feature type="compositionally biased region" description="Polar residues" evidence="1">
    <location>
        <begin position="97"/>
        <end position="113"/>
    </location>
</feature>
<sequence>MLAAEHRGVTLNLPPNGSGTGSSGNYTPRVRIRTLNVCEPSEPSREIVRHENFLRRQAQKNMGWLCPSGVVYRGIDPNDSTNPKKVRDRIVDRQDMENQQSINSKRIATTPTKESSRRRSSAITQEETLNKAQYELTIRRLQTAQQKQMKKSRDILKSVQLGHSITDVVNKFPIRNNNRADSVELMRSSSIRDTDDKDSDILYDMLIDDDDDDDGVSSSVATCSGIRDDIMSPRTVKSSLCSLETHRTNVNTTLLTANAEPPSLSPSKNRTE</sequence>
<feature type="region of interest" description="Disordered" evidence="1">
    <location>
        <begin position="1"/>
        <end position="27"/>
    </location>
</feature>
<dbReference type="Proteomes" id="UP000677228">
    <property type="component" value="Unassembled WGS sequence"/>
</dbReference>
<organism evidence="3 6">
    <name type="scientific">Didymodactylos carnosus</name>
    <dbReference type="NCBI Taxonomy" id="1234261"/>
    <lineage>
        <taxon>Eukaryota</taxon>
        <taxon>Metazoa</taxon>
        <taxon>Spiralia</taxon>
        <taxon>Gnathifera</taxon>
        <taxon>Rotifera</taxon>
        <taxon>Eurotatoria</taxon>
        <taxon>Bdelloidea</taxon>
        <taxon>Philodinida</taxon>
        <taxon>Philodinidae</taxon>
        <taxon>Didymodactylos</taxon>
    </lineage>
</organism>
<dbReference type="EMBL" id="CAJNOQ010002505">
    <property type="protein sequence ID" value="CAF0962008.1"/>
    <property type="molecule type" value="Genomic_DNA"/>
</dbReference>
<evidence type="ECO:0000313" key="3">
    <source>
        <dbReference type="EMBL" id="CAF0962008.1"/>
    </source>
</evidence>
<gene>
    <name evidence="3" type="ORF">GPM918_LOCUS11804</name>
    <name evidence="2" type="ORF">OVA965_LOCUS5344</name>
    <name evidence="5" type="ORF">SRO942_LOCUS11805</name>
    <name evidence="4" type="ORF">TMI583_LOCUS5342</name>
</gene>
<keyword evidence="6" id="KW-1185">Reference proteome</keyword>
<dbReference type="EMBL" id="CAJOBA010001495">
    <property type="protein sequence ID" value="CAF3598951.1"/>
    <property type="molecule type" value="Genomic_DNA"/>
</dbReference>
<dbReference type="OrthoDB" id="10612351at2759"/>
<dbReference type="EMBL" id="CAJOBC010002505">
    <property type="protein sequence ID" value="CAF3736449.1"/>
    <property type="molecule type" value="Genomic_DNA"/>
</dbReference>
<evidence type="ECO:0000313" key="6">
    <source>
        <dbReference type="Proteomes" id="UP000663829"/>
    </source>
</evidence>
<dbReference type="Proteomes" id="UP000663829">
    <property type="component" value="Unassembled WGS sequence"/>
</dbReference>
<evidence type="ECO:0000313" key="2">
    <source>
        <dbReference type="EMBL" id="CAF0814953.1"/>
    </source>
</evidence>
<protein>
    <submittedName>
        <fullName evidence="3">Uncharacterized protein</fullName>
    </submittedName>
</protein>
<dbReference type="Proteomes" id="UP000681722">
    <property type="component" value="Unassembled WGS sequence"/>
</dbReference>
<dbReference type="AlphaFoldDB" id="A0A814DY38"/>
<name>A0A814DY38_9BILA</name>
<evidence type="ECO:0000256" key="1">
    <source>
        <dbReference type="SAM" id="MobiDB-lite"/>
    </source>
</evidence>
<reference evidence="3" key="1">
    <citation type="submission" date="2021-02" db="EMBL/GenBank/DDBJ databases">
        <authorList>
            <person name="Nowell W R."/>
        </authorList>
    </citation>
    <scope>NUCLEOTIDE SEQUENCE</scope>
</reference>
<proteinExistence type="predicted"/>
<feature type="region of interest" description="Disordered" evidence="1">
    <location>
        <begin position="75"/>
        <end position="124"/>
    </location>
</feature>
<evidence type="ECO:0000313" key="4">
    <source>
        <dbReference type="EMBL" id="CAF3598951.1"/>
    </source>
</evidence>
<comment type="caution">
    <text evidence="3">The sequence shown here is derived from an EMBL/GenBank/DDBJ whole genome shotgun (WGS) entry which is preliminary data.</text>
</comment>
<dbReference type="EMBL" id="CAJNOK010001495">
    <property type="protein sequence ID" value="CAF0814953.1"/>
    <property type="molecule type" value="Genomic_DNA"/>
</dbReference>
<accession>A0A814DY38</accession>
<dbReference type="Proteomes" id="UP000682733">
    <property type="component" value="Unassembled WGS sequence"/>
</dbReference>
<evidence type="ECO:0000313" key="5">
    <source>
        <dbReference type="EMBL" id="CAF3736449.1"/>
    </source>
</evidence>